<evidence type="ECO:0000313" key="2">
    <source>
        <dbReference type="EMBL" id="KUL42685.1"/>
    </source>
</evidence>
<dbReference type="InterPro" id="IPR011010">
    <property type="entry name" value="DNA_brk_join_enz"/>
</dbReference>
<sequence length="141" mass="15973">MHWQFGTAHLLPRLIARRTRGPLFLTDRKAPAGTPTLDVCPETGRARLSYRRAEEIFEENTRLLANPLASPEDIEDLDGWTLHRLRHSALTHDAEDGTSTPMLLARSRHASVRSLERYARPGIDAVARHVAERDPAARRRP</sequence>
<evidence type="ECO:0000256" key="1">
    <source>
        <dbReference type="ARBA" id="ARBA00023172"/>
    </source>
</evidence>
<dbReference type="Proteomes" id="UP000053923">
    <property type="component" value="Unassembled WGS sequence"/>
</dbReference>
<dbReference type="Gene3D" id="1.10.443.10">
    <property type="entry name" value="Intergrase catalytic core"/>
    <property type="match status" value="1"/>
</dbReference>
<proteinExistence type="predicted"/>
<dbReference type="EMBL" id="LLZG01000050">
    <property type="protein sequence ID" value="KUL42685.1"/>
    <property type="molecule type" value="Genomic_DNA"/>
</dbReference>
<dbReference type="InterPro" id="IPR013762">
    <property type="entry name" value="Integrase-like_cat_sf"/>
</dbReference>
<evidence type="ECO:0000313" key="3">
    <source>
        <dbReference type="Proteomes" id="UP000053923"/>
    </source>
</evidence>
<gene>
    <name evidence="2" type="ORF">ADL12_09685</name>
</gene>
<accession>A0A0X3VD46</accession>
<keyword evidence="3" id="KW-1185">Reference proteome</keyword>
<evidence type="ECO:0008006" key="4">
    <source>
        <dbReference type="Google" id="ProtNLM"/>
    </source>
</evidence>
<keyword evidence="1" id="KW-0233">DNA recombination</keyword>
<name>A0A0X3VD46_9ACTN</name>
<dbReference type="GO" id="GO:0015074">
    <property type="term" value="P:DNA integration"/>
    <property type="evidence" value="ECO:0007669"/>
    <property type="project" value="InterPro"/>
</dbReference>
<dbReference type="GO" id="GO:0006310">
    <property type="term" value="P:DNA recombination"/>
    <property type="evidence" value="ECO:0007669"/>
    <property type="project" value="UniProtKB-KW"/>
</dbReference>
<comment type="caution">
    <text evidence="2">The sequence shown here is derived from an EMBL/GenBank/DDBJ whole genome shotgun (WGS) entry which is preliminary data.</text>
</comment>
<dbReference type="GO" id="GO:0003677">
    <property type="term" value="F:DNA binding"/>
    <property type="evidence" value="ECO:0007669"/>
    <property type="project" value="InterPro"/>
</dbReference>
<dbReference type="SUPFAM" id="SSF56349">
    <property type="entry name" value="DNA breaking-rejoining enzymes"/>
    <property type="match status" value="1"/>
</dbReference>
<organism evidence="2 3">
    <name type="scientific">Streptomyces regalis</name>
    <dbReference type="NCBI Taxonomy" id="68262"/>
    <lineage>
        <taxon>Bacteria</taxon>
        <taxon>Bacillati</taxon>
        <taxon>Actinomycetota</taxon>
        <taxon>Actinomycetes</taxon>
        <taxon>Kitasatosporales</taxon>
        <taxon>Streptomycetaceae</taxon>
        <taxon>Streptomyces</taxon>
    </lineage>
</organism>
<reference evidence="3" key="1">
    <citation type="submission" date="2015-10" db="EMBL/GenBank/DDBJ databases">
        <authorList>
            <person name="Ju K.-S."/>
            <person name="Doroghazi J.R."/>
            <person name="Metcalf W.W."/>
        </authorList>
    </citation>
    <scope>NUCLEOTIDE SEQUENCE [LARGE SCALE GENOMIC DNA]</scope>
    <source>
        <strain evidence="3">NRRL 3151</strain>
    </source>
</reference>
<protein>
    <recommendedName>
        <fullName evidence="4">Multimer resolution protein</fullName>
    </recommendedName>
</protein>
<dbReference type="AlphaFoldDB" id="A0A0X3VD46"/>